<dbReference type="InterPro" id="IPR005467">
    <property type="entry name" value="His_kinase_dom"/>
</dbReference>
<dbReference type="Gene3D" id="3.30.565.10">
    <property type="entry name" value="Histidine kinase-like ATPase, C-terminal domain"/>
    <property type="match status" value="1"/>
</dbReference>
<comment type="caution">
    <text evidence="8">The sequence shown here is derived from an EMBL/GenBank/DDBJ whole genome shotgun (WGS) entry which is preliminary data.</text>
</comment>
<dbReference type="PANTHER" id="PTHR43711">
    <property type="entry name" value="TWO-COMPONENT HISTIDINE KINASE"/>
    <property type="match status" value="1"/>
</dbReference>
<gene>
    <name evidence="8" type="ORF">EI684_09895</name>
</gene>
<feature type="non-terminal residue" evidence="8">
    <location>
        <position position="1"/>
    </location>
</feature>
<proteinExistence type="predicted"/>
<keyword evidence="5" id="KW-0418">Kinase</keyword>
<dbReference type="Pfam" id="PF02518">
    <property type="entry name" value="HATPase_c"/>
    <property type="match status" value="1"/>
</dbReference>
<evidence type="ECO:0000256" key="5">
    <source>
        <dbReference type="ARBA" id="ARBA00022777"/>
    </source>
</evidence>
<evidence type="ECO:0000256" key="3">
    <source>
        <dbReference type="ARBA" id="ARBA00022553"/>
    </source>
</evidence>
<feature type="domain" description="Histidine kinase" evidence="7">
    <location>
        <begin position="1"/>
        <end position="172"/>
    </location>
</feature>
<organism evidence="8 9">
    <name type="scientific">Candidatus Viridilinea halotolerans</name>
    <dbReference type="NCBI Taxonomy" id="2491704"/>
    <lineage>
        <taxon>Bacteria</taxon>
        <taxon>Bacillati</taxon>
        <taxon>Chloroflexota</taxon>
        <taxon>Chloroflexia</taxon>
        <taxon>Chloroflexales</taxon>
        <taxon>Chloroflexineae</taxon>
        <taxon>Oscillochloridaceae</taxon>
        <taxon>Candidatus Viridilinea</taxon>
    </lineage>
</organism>
<evidence type="ECO:0000256" key="1">
    <source>
        <dbReference type="ARBA" id="ARBA00000085"/>
    </source>
</evidence>
<dbReference type="Proteomes" id="UP000280307">
    <property type="component" value="Unassembled WGS sequence"/>
</dbReference>
<evidence type="ECO:0000313" key="9">
    <source>
        <dbReference type="Proteomes" id="UP000280307"/>
    </source>
</evidence>
<name>A0A426U0X7_9CHLR</name>
<dbReference type="InterPro" id="IPR003594">
    <property type="entry name" value="HATPase_dom"/>
</dbReference>
<reference evidence="8 9" key="1">
    <citation type="submission" date="2018-12" db="EMBL/GenBank/DDBJ databases">
        <title>Genome Sequence of Candidatus Viridilinea halotolerans isolated from saline sulfide-rich spring.</title>
        <authorList>
            <person name="Grouzdev D.S."/>
            <person name="Burganskaya E.I."/>
            <person name="Krutkina M.S."/>
            <person name="Sukhacheva M.V."/>
            <person name="Gorlenko V.M."/>
        </authorList>
    </citation>
    <scope>NUCLEOTIDE SEQUENCE [LARGE SCALE GENOMIC DNA]</scope>
    <source>
        <strain evidence="8">Chok-6</strain>
    </source>
</reference>
<evidence type="ECO:0000313" key="8">
    <source>
        <dbReference type="EMBL" id="RRR72649.1"/>
    </source>
</evidence>
<protein>
    <recommendedName>
        <fullName evidence="2">histidine kinase</fullName>
        <ecNumber evidence="2">2.7.13.3</ecNumber>
    </recommendedName>
</protein>
<keyword evidence="3" id="KW-0597">Phosphoprotein</keyword>
<dbReference type="SUPFAM" id="SSF55874">
    <property type="entry name" value="ATPase domain of HSP90 chaperone/DNA topoisomerase II/histidine kinase"/>
    <property type="match status" value="1"/>
</dbReference>
<evidence type="ECO:0000256" key="4">
    <source>
        <dbReference type="ARBA" id="ARBA00022679"/>
    </source>
</evidence>
<dbReference type="SMART" id="SM00387">
    <property type="entry name" value="HATPase_c"/>
    <property type="match status" value="1"/>
</dbReference>
<dbReference type="PROSITE" id="PS50109">
    <property type="entry name" value="HIS_KIN"/>
    <property type="match status" value="1"/>
</dbReference>
<accession>A0A426U0X7</accession>
<sequence length="173" mass="19305">IDSLLHYSRVGRAELTRVAVDLNAELADVVHLLEPRLCEDGVELRVTRTLPTIQADQARVREVFANLIANALKYNDKPQKLIEIGYDLIADSDDTKIFAFSVSDNGIGIAEEHHDTIFRIFKRLHSRDAYGGGVGAGLTIVKKIIERHGGTIWLTSQLNQGTTFWFTFGQSNL</sequence>
<keyword evidence="4" id="KW-0808">Transferase</keyword>
<dbReference type="FunFam" id="3.30.565.10:FF:000006">
    <property type="entry name" value="Sensor histidine kinase WalK"/>
    <property type="match status" value="1"/>
</dbReference>
<dbReference type="GO" id="GO:0000160">
    <property type="term" value="P:phosphorelay signal transduction system"/>
    <property type="evidence" value="ECO:0007669"/>
    <property type="project" value="UniProtKB-KW"/>
</dbReference>
<dbReference type="PANTHER" id="PTHR43711:SF31">
    <property type="entry name" value="HISTIDINE KINASE"/>
    <property type="match status" value="1"/>
</dbReference>
<dbReference type="InterPro" id="IPR050736">
    <property type="entry name" value="Sensor_HK_Regulatory"/>
</dbReference>
<comment type="catalytic activity">
    <reaction evidence="1">
        <text>ATP + protein L-histidine = ADP + protein N-phospho-L-histidine.</text>
        <dbReference type="EC" id="2.7.13.3"/>
    </reaction>
</comment>
<evidence type="ECO:0000259" key="7">
    <source>
        <dbReference type="PROSITE" id="PS50109"/>
    </source>
</evidence>
<keyword evidence="6" id="KW-0902">Two-component regulatory system</keyword>
<dbReference type="InterPro" id="IPR004358">
    <property type="entry name" value="Sig_transdc_His_kin-like_C"/>
</dbReference>
<dbReference type="InterPro" id="IPR036890">
    <property type="entry name" value="HATPase_C_sf"/>
</dbReference>
<evidence type="ECO:0000256" key="6">
    <source>
        <dbReference type="ARBA" id="ARBA00023012"/>
    </source>
</evidence>
<dbReference type="AlphaFoldDB" id="A0A426U0X7"/>
<dbReference type="PRINTS" id="PR00344">
    <property type="entry name" value="BCTRLSENSOR"/>
</dbReference>
<dbReference type="EMBL" id="RSAS01000382">
    <property type="protein sequence ID" value="RRR72649.1"/>
    <property type="molecule type" value="Genomic_DNA"/>
</dbReference>
<dbReference type="EC" id="2.7.13.3" evidence="2"/>
<evidence type="ECO:0000256" key="2">
    <source>
        <dbReference type="ARBA" id="ARBA00012438"/>
    </source>
</evidence>
<dbReference type="GO" id="GO:0004673">
    <property type="term" value="F:protein histidine kinase activity"/>
    <property type="evidence" value="ECO:0007669"/>
    <property type="project" value="UniProtKB-EC"/>
</dbReference>